<dbReference type="InterPro" id="IPR042432">
    <property type="entry name" value="Coa1_fungi"/>
</dbReference>
<protein>
    <submittedName>
        <fullName evidence="1">Related to FMP35 Found in Mitochondrial Proteome</fullName>
    </submittedName>
</protein>
<proteinExistence type="predicted"/>
<keyword evidence="2" id="KW-1185">Reference proteome</keyword>
<dbReference type="Proteomes" id="UP001187682">
    <property type="component" value="Unassembled WGS sequence"/>
</dbReference>
<name>A0AAE8N011_9PEZI</name>
<comment type="caution">
    <text evidence="1">The sequence shown here is derived from an EMBL/GenBank/DDBJ whole genome shotgun (WGS) entry which is preliminary data.</text>
</comment>
<evidence type="ECO:0000313" key="1">
    <source>
        <dbReference type="EMBL" id="SPO03881.1"/>
    </source>
</evidence>
<organism evidence="1 2">
    <name type="scientific">Cephalotrichum gorgonifer</name>
    <dbReference type="NCBI Taxonomy" id="2041049"/>
    <lineage>
        <taxon>Eukaryota</taxon>
        <taxon>Fungi</taxon>
        <taxon>Dikarya</taxon>
        <taxon>Ascomycota</taxon>
        <taxon>Pezizomycotina</taxon>
        <taxon>Sordariomycetes</taxon>
        <taxon>Hypocreomycetidae</taxon>
        <taxon>Microascales</taxon>
        <taxon>Microascaceae</taxon>
        <taxon>Cephalotrichum</taxon>
    </lineage>
</organism>
<reference evidence="1" key="1">
    <citation type="submission" date="2018-03" db="EMBL/GenBank/DDBJ databases">
        <authorList>
            <person name="Guldener U."/>
        </authorList>
    </citation>
    <scope>NUCLEOTIDE SEQUENCE</scope>
</reference>
<evidence type="ECO:0000313" key="2">
    <source>
        <dbReference type="Proteomes" id="UP001187682"/>
    </source>
</evidence>
<dbReference type="Pfam" id="PF08695">
    <property type="entry name" value="Coa1"/>
    <property type="match status" value="1"/>
</dbReference>
<dbReference type="EMBL" id="ONZQ02000009">
    <property type="protein sequence ID" value="SPO03881.1"/>
    <property type="molecule type" value="Genomic_DNA"/>
</dbReference>
<dbReference type="GO" id="GO:0033617">
    <property type="term" value="P:mitochondrial respiratory chain complex IV assembly"/>
    <property type="evidence" value="ECO:0007669"/>
    <property type="project" value="InterPro"/>
</dbReference>
<dbReference type="AlphaFoldDB" id="A0AAE8N011"/>
<accession>A0AAE8N011</accession>
<dbReference type="GO" id="GO:0005743">
    <property type="term" value="C:mitochondrial inner membrane"/>
    <property type="evidence" value="ECO:0007669"/>
    <property type="project" value="TreeGrafter"/>
</dbReference>
<gene>
    <name evidence="1" type="ORF">DNG_06564</name>
</gene>
<sequence>MLSRAVQRSLVSLRHAAPRRVATQRRWLTPAPTAGETLMERRADRELPNIETNSFRWSRSLPIFAALIAISSFAIFNYQKSSSSVVASTLYALRTSPLARSLLGEEIYFKRRIPYIAGDMNPLQGRIDISFTVKGSKASGVMTFKSFRPDPKGLFQTEEWSLVMESGELAGKKVDLLEGGDPFKAIPGAHMLEDEE</sequence>
<dbReference type="PANTHER" id="PTHR28523">
    <property type="entry name" value="CYTOCHROME C OXIDASE ASSEMBLY FACTOR 1"/>
    <property type="match status" value="1"/>
</dbReference>
<dbReference type="InterPro" id="IPR014807">
    <property type="entry name" value="Coa1"/>
</dbReference>
<dbReference type="PANTHER" id="PTHR28523:SF1">
    <property type="entry name" value="CYTOCHROME C OXIDASE ASSEMBLY FACTOR 1"/>
    <property type="match status" value="1"/>
</dbReference>